<feature type="active site" description="Charge relay system" evidence="5">
    <location>
        <position position="355"/>
    </location>
</feature>
<feature type="active site" description="Charge relay system" evidence="5">
    <location>
        <position position="403"/>
    </location>
</feature>
<organism evidence="8 9">
    <name type="scientific">Ophiocordyceps australis</name>
    <dbReference type="NCBI Taxonomy" id="1399860"/>
    <lineage>
        <taxon>Eukaryota</taxon>
        <taxon>Fungi</taxon>
        <taxon>Dikarya</taxon>
        <taxon>Ascomycota</taxon>
        <taxon>Pezizomycotina</taxon>
        <taxon>Sordariomycetes</taxon>
        <taxon>Hypocreomycetidae</taxon>
        <taxon>Hypocreales</taxon>
        <taxon>Ophiocordycipitaceae</taxon>
        <taxon>Ophiocordyceps</taxon>
    </lineage>
</organism>
<evidence type="ECO:0000256" key="4">
    <source>
        <dbReference type="ARBA" id="ARBA00022825"/>
    </source>
</evidence>
<name>A0A2C5XUP6_9HYPO</name>
<gene>
    <name evidence="8" type="ORF">CDD82_7636</name>
</gene>
<sequence>MQKLTDAVANKDPGQDANKDPLSSLFHCHRSCQDDQAAKARRLAYHKQLEQTTRTLLTVVDAAQNTKLGSVDSNLFRHITKIRNFIGNTYMMCEKYGEAKEQFRAAVQGYINIKKLPPTTTGSKADRLAFSRRMMAVATIRSARSSDKTQKARLEALKLVMQNINGDSHKYLDDDINVCEGIIFHLVAATYPPPGSGEDSYQACQAHMETLRQATAELKISKDKPTAVVSVFALRVKVRELEILANDMGDLDRVKLLHAELKQSKTHLCQDKSIDEKYRDIAKRLFSESDMIEAKAEIRRKAETDVDGLYGMLADEKQRKHWHENWLKRLEEFSRTTLKKTSGIGKLGVRLTVIDTGVHAKHPQLDRQWKGHFRDFSKLTPLKGSSCEQSNGDEIDPIDEDGHGTFIAGLILRLVPEVDLYVARVGIRRDDMATDENLAYKIGRAIHYAVNIWKTEIISISIGCQGTQIARDSLREAIRKDVIVLAATGNFGDSLSPAFPNNEDRVFKIYSASLRAKPEESSATPTDPKYSFHSLGKDITSAWPGQLVPKLGPDVFYHCKTRERDEKKVTTSHVCSDKCRTYAVMSGTSFSAPIVASMVAMFYQFYNTYRSKMDPCILEEAEGLKTITSIRHILTRMSRRTGGPHSGIHFLSAPTHRSGSDFFFEPDKRYSAKDEAPVAGGTLAPRRPRGEDQNEWKQTYDEFMWRRLVQTINDGSRGG</sequence>
<dbReference type="AlphaFoldDB" id="A0A2C5XUP6"/>
<evidence type="ECO:0000259" key="7">
    <source>
        <dbReference type="Pfam" id="PF00082"/>
    </source>
</evidence>
<dbReference type="Gene3D" id="3.40.50.200">
    <property type="entry name" value="Peptidase S8/S53 domain"/>
    <property type="match status" value="1"/>
</dbReference>
<protein>
    <recommendedName>
        <fullName evidence="7">Peptidase S8/S53 domain-containing protein</fullName>
    </recommendedName>
</protein>
<dbReference type="Proteomes" id="UP000224854">
    <property type="component" value="Unassembled WGS sequence"/>
</dbReference>
<dbReference type="Pfam" id="PF00082">
    <property type="entry name" value="Peptidase_S8"/>
    <property type="match status" value="1"/>
</dbReference>
<feature type="domain" description="Peptidase S8/S53" evidence="7">
    <location>
        <begin position="348"/>
        <end position="613"/>
    </location>
</feature>
<reference evidence="8 9" key="1">
    <citation type="submission" date="2017-06" db="EMBL/GenBank/DDBJ databases">
        <title>Ant-infecting Ophiocordyceps genomes reveal a high diversity of potential behavioral manipulation genes and a possible major role for enterotoxins.</title>
        <authorList>
            <person name="De Bekker C."/>
            <person name="Evans H.C."/>
            <person name="Brachmann A."/>
            <person name="Hughes D.P."/>
        </authorList>
    </citation>
    <scope>NUCLEOTIDE SEQUENCE [LARGE SCALE GENOMIC DNA]</scope>
    <source>
        <strain evidence="8 9">1348a</strain>
    </source>
</reference>
<dbReference type="InterPro" id="IPR000209">
    <property type="entry name" value="Peptidase_S8/S53_dom"/>
</dbReference>
<dbReference type="GO" id="GO:0004252">
    <property type="term" value="F:serine-type endopeptidase activity"/>
    <property type="evidence" value="ECO:0007669"/>
    <property type="project" value="UniProtKB-UniRule"/>
</dbReference>
<dbReference type="EMBL" id="NJEU01000909">
    <property type="protein sequence ID" value="PHH69618.1"/>
    <property type="molecule type" value="Genomic_DNA"/>
</dbReference>
<feature type="active site" description="Charge relay system" evidence="5">
    <location>
        <position position="589"/>
    </location>
</feature>
<evidence type="ECO:0000256" key="5">
    <source>
        <dbReference type="PROSITE-ProRule" id="PRU01240"/>
    </source>
</evidence>
<dbReference type="GO" id="GO:0006508">
    <property type="term" value="P:proteolysis"/>
    <property type="evidence" value="ECO:0007669"/>
    <property type="project" value="UniProtKB-KW"/>
</dbReference>
<proteinExistence type="inferred from homology"/>
<feature type="region of interest" description="Disordered" evidence="6">
    <location>
        <begin position="1"/>
        <end position="20"/>
    </location>
</feature>
<dbReference type="PANTHER" id="PTHR43806">
    <property type="entry name" value="PEPTIDASE S8"/>
    <property type="match status" value="1"/>
</dbReference>
<dbReference type="PRINTS" id="PR00723">
    <property type="entry name" value="SUBTILISIN"/>
</dbReference>
<keyword evidence="4 5" id="KW-0720">Serine protease</keyword>
<dbReference type="CDD" id="cd00306">
    <property type="entry name" value="Peptidases_S8_S53"/>
    <property type="match status" value="1"/>
</dbReference>
<evidence type="ECO:0000256" key="1">
    <source>
        <dbReference type="ARBA" id="ARBA00011073"/>
    </source>
</evidence>
<evidence type="ECO:0000256" key="6">
    <source>
        <dbReference type="SAM" id="MobiDB-lite"/>
    </source>
</evidence>
<keyword evidence="9" id="KW-1185">Reference proteome</keyword>
<dbReference type="PROSITE" id="PS51892">
    <property type="entry name" value="SUBTILASE"/>
    <property type="match status" value="1"/>
</dbReference>
<dbReference type="InterPro" id="IPR036852">
    <property type="entry name" value="Peptidase_S8/S53_dom_sf"/>
</dbReference>
<keyword evidence="2 5" id="KW-0645">Protease</keyword>
<dbReference type="PANTHER" id="PTHR43806:SF11">
    <property type="entry name" value="CEREVISIN-RELATED"/>
    <property type="match status" value="1"/>
</dbReference>
<comment type="caution">
    <text evidence="8">The sequence shown here is derived from an EMBL/GenBank/DDBJ whole genome shotgun (WGS) entry which is preliminary data.</text>
</comment>
<dbReference type="InterPro" id="IPR050131">
    <property type="entry name" value="Peptidase_S8_subtilisin-like"/>
</dbReference>
<dbReference type="InterPro" id="IPR015500">
    <property type="entry name" value="Peptidase_S8_subtilisin-rel"/>
</dbReference>
<feature type="region of interest" description="Disordered" evidence="6">
    <location>
        <begin position="673"/>
        <end position="695"/>
    </location>
</feature>
<keyword evidence="3 5" id="KW-0378">Hydrolase</keyword>
<evidence type="ECO:0000256" key="3">
    <source>
        <dbReference type="ARBA" id="ARBA00022801"/>
    </source>
</evidence>
<dbReference type="SUPFAM" id="SSF52743">
    <property type="entry name" value="Subtilisin-like"/>
    <property type="match status" value="1"/>
</dbReference>
<evidence type="ECO:0000313" key="9">
    <source>
        <dbReference type="Proteomes" id="UP000224854"/>
    </source>
</evidence>
<evidence type="ECO:0000313" key="8">
    <source>
        <dbReference type="EMBL" id="PHH69618.1"/>
    </source>
</evidence>
<comment type="similarity">
    <text evidence="1 5">Belongs to the peptidase S8 family.</text>
</comment>
<accession>A0A2C5XUP6</accession>
<evidence type="ECO:0000256" key="2">
    <source>
        <dbReference type="ARBA" id="ARBA00022670"/>
    </source>
</evidence>
<dbReference type="OrthoDB" id="4928262at2759"/>